<dbReference type="InParanoid" id="A0A1V9X2G9"/>
<keyword evidence="2" id="KW-1185">Reference proteome</keyword>
<evidence type="ECO:0000313" key="1">
    <source>
        <dbReference type="EMBL" id="OQR67789.1"/>
    </source>
</evidence>
<name>A0A1V9X2G9_9ACAR</name>
<proteinExistence type="predicted"/>
<dbReference type="Proteomes" id="UP000192247">
    <property type="component" value="Unassembled WGS sequence"/>
</dbReference>
<sequence>MQAWMPLCGISVRTGIRQCLRKIPQYRMGAGSATGCPRLNALSPERRAGFKDCASYRPTYRVQRRARNGTLIVQRLQNSHFILCNVSLRTLAACPMQE</sequence>
<dbReference type="EMBL" id="MNPL01027335">
    <property type="protein sequence ID" value="OQR67789.1"/>
    <property type="molecule type" value="Genomic_DNA"/>
</dbReference>
<gene>
    <name evidence="1" type="ORF">BIW11_13311</name>
</gene>
<accession>A0A1V9X2G9</accession>
<evidence type="ECO:0000313" key="2">
    <source>
        <dbReference type="Proteomes" id="UP000192247"/>
    </source>
</evidence>
<dbReference type="AlphaFoldDB" id="A0A1V9X2G9"/>
<organism evidence="1 2">
    <name type="scientific">Tropilaelaps mercedesae</name>
    <dbReference type="NCBI Taxonomy" id="418985"/>
    <lineage>
        <taxon>Eukaryota</taxon>
        <taxon>Metazoa</taxon>
        <taxon>Ecdysozoa</taxon>
        <taxon>Arthropoda</taxon>
        <taxon>Chelicerata</taxon>
        <taxon>Arachnida</taxon>
        <taxon>Acari</taxon>
        <taxon>Parasitiformes</taxon>
        <taxon>Mesostigmata</taxon>
        <taxon>Gamasina</taxon>
        <taxon>Dermanyssoidea</taxon>
        <taxon>Laelapidae</taxon>
        <taxon>Tropilaelaps</taxon>
    </lineage>
</organism>
<protein>
    <submittedName>
        <fullName evidence="1">Uncharacterized protein</fullName>
    </submittedName>
</protein>
<reference evidence="1 2" key="1">
    <citation type="journal article" date="2017" name="Gigascience">
        <title>Draft genome of the honey bee ectoparasitic mite, Tropilaelaps mercedesae, is shaped by the parasitic life history.</title>
        <authorList>
            <person name="Dong X."/>
            <person name="Armstrong S.D."/>
            <person name="Xia D."/>
            <person name="Makepeace B.L."/>
            <person name="Darby A.C."/>
            <person name="Kadowaki T."/>
        </authorList>
    </citation>
    <scope>NUCLEOTIDE SEQUENCE [LARGE SCALE GENOMIC DNA]</scope>
    <source>
        <strain evidence="1">Wuxi-XJTLU</strain>
    </source>
</reference>
<comment type="caution">
    <text evidence="1">The sequence shown here is derived from an EMBL/GenBank/DDBJ whole genome shotgun (WGS) entry which is preliminary data.</text>
</comment>